<dbReference type="InterPro" id="IPR036873">
    <property type="entry name" value="Rhodanese-like_dom_sf"/>
</dbReference>
<dbReference type="InterPro" id="IPR001763">
    <property type="entry name" value="Rhodanese-like_dom"/>
</dbReference>
<organism evidence="4 5">
    <name type="scientific">Protaetiibacter intestinalis</name>
    <dbReference type="NCBI Taxonomy" id="2419774"/>
    <lineage>
        <taxon>Bacteria</taxon>
        <taxon>Bacillati</taxon>
        <taxon>Actinomycetota</taxon>
        <taxon>Actinomycetes</taxon>
        <taxon>Micrococcales</taxon>
        <taxon>Microbacteriaceae</taxon>
        <taxon>Protaetiibacter</taxon>
    </lineage>
</organism>
<feature type="domain" description="Rhodanese" evidence="3">
    <location>
        <begin position="22"/>
        <end position="147"/>
    </location>
</feature>
<protein>
    <submittedName>
        <fullName evidence="4">Sulfurtransferase</fullName>
    </submittedName>
</protein>
<evidence type="ECO:0000313" key="5">
    <source>
        <dbReference type="Proteomes" id="UP000278886"/>
    </source>
</evidence>
<keyword evidence="5" id="KW-1185">Reference proteome</keyword>
<dbReference type="EMBL" id="CP032630">
    <property type="protein sequence ID" value="AYF97273.1"/>
    <property type="molecule type" value="Genomic_DNA"/>
</dbReference>
<name>A0A387B4C8_9MICO</name>
<dbReference type="CDD" id="cd01448">
    <property type="entry name" value="TST_Repeat_1"/>
    <property type="match status" value="1"/>
</dbReference>
<keyword evidence="1 4" id="KW-0808">Transferase</keyword>
<proteinExistence type="predicted"/>
<dbReference type="SUPFAM" id="SSF52821">
    <property type="entry name" value="Rhodanese/Cell cycle control phosphatase"/>
    <property type="match status" value="2"/>
</dbReference>
<dbReference type="KEGG" id="lyd:D7I47_02740"/>
<accession>A0A387B4C8</accession>
<gene>
    <name evidence="4" type="ORF">D7I47_02740</name>
</gene>
<evidence type="ECO:0000313" key="4">
    <source>
        <dbReference type="EMBL" id="AYF97273.1"/>
    </source>
</evidence>
<dbReference type="PROSITE" id="PS50206">
    <property type="entry name" value="RHODANESE_3"/>
    <property type="match status" value="2"/>
</dbReference>
<dbReference type="Gene3D" id="3.40.250.10">
    <property type="entry name" value="Rhodanese-like domain"/>
    <property type="match status" value="2"/>
</dbReference>
<feature type="domain" description="Rhodanese" evidence="3">
    <location>
        <begin position="193"/>
        <end position="288"/>
    </location>
</feature>
<dbReference type="Pfam" id="PF00581">
    <property type="entry name" value="Rhodanese"/>
    <property type="match status" value="2"/>
</dbReference>
<dbReference type="SMART" id="SM00450">
    <property type="entry name" value="RHOD"/>
    <property type="match status" value="2"/>
</dbReference>
<sequence length="291" mass="30695">MTDTPVLTSQLVSTQWLADHLGTEGLLVVDASVAAFTRPDGRSGYLSGHEQYLLEGHVPGAVFADLIEEFSDPEGDYPFTRPDAERFAAAAGALGVGPGTTVVAYDTAVGQWASRLWWLFRAFGYDDVAVLDGGLAKWRAEGRELGRGHIEPTPAEFTASERPELWVSKQDVEAVVRGEREAALVCSTPPKEFSGEAVTRVRAGHIPGSSSAPAGFLVDRETNALLDAEGLRARLAPALGAPQIITYCGGGIAATSAAFALTLLGERAVAVYDGSLNEWAADPDAPLVTAD</sequence>
<dbReference type="PANTHER" id="PTHR11364">
    <property type="entry name" value="THIOSULFATE SULFERTANSFERASE"/>
    <property type="match status" value="1"/>
</dbReference>
<dbReference type="Proteomes" id="UP000278886">
    <property type="component" value="Chromosome"/>
</dbReference>
<evidence type="ECO:0000256" key="2">
    <source>
        <dbReference type="ARBA" id="ARBA00022737"/>
    </source>
</evidence>
<dbReference type="InterPro" id="IPR045078">
    <property type="entry name" value="TST/MPST-like"/>
</dbReference>
<keyword evidence="2" id="KW-0677">Repeat</keyword>
<dbReference type="OrthoDB" id="9770030at2"/>
<evidence type="ECO:0000256" key="1">
    <source>
        <dbReference type="ARBA" id="ARBA00022679"/>
    </source>
</evidence>
<dbReference type="PANTHER" id="PTHR11364:SF27">
    <property type="entry name" value="SULFURTRANSFERASE"/>
    <property type="match status" value="1"/>
</dbReference>
<dbReference type="AlphaFoldDB" id="A0A387B4C8"/>
<dbReference type="RefSeq" id="WP_120761624.1">
    <property type="nucleotide sequence ID" value="NZ_CP032630.1"/>
</dbReference>
<reference evidence="5" key="1">
    <citation type="submission" date="2018-09" db="EMBL/GenBank/DDBJ databases">
        <title>Genome sequencing of strain 2DFWR-13.</title>
        <authorList>
            <person name="Heo J."/>
            <person name="Kim S.-J."/>
            <person name="Kwon S.-W."/>
        </authorList>
    </citation>
    <scope>NUCLEOTIDE SEQUENCE [LARGE SCALE GENOMIC DNA]</scope>
    <source>
        <strain evidence="5">2DFWR-13</strain>
    </source>
</reference>
<evidence type="ECO:0000259" key="3">
    <source>
        <dbReference type="PROSITE" id="PS50206"/>
    </source>
</evidence>
<dbReference type="GO" id="GO:0004792">
    <property type="term" value="F:thiosulfate-cyanide sulfurtransferase activity"/>
    <property type="evidence" value="ECO:0007669"/>
    <property type="project" value="TreeGrafter"/>
</dbReference>